<protein>
    <submittedName>
        <fullName evidence="3">Uncharacterized protein</fullName>
    </submittedName>
</protein>
<sequence>MKNLVISILALAASALLPVTTLAEEGEYYEGISPHDDPGEEGSTDMLRTGSTTRYGLPSPPFYRQSASEPAQTPIDQGDYYEGAVRPN</sequence>
<keyword evidence="4" id="KW-1185">Reference proteome</keyword>
<feature type="compositionally biased region" description="Polar residues" evidence="1">
    <location>
        <begin position="65"/>
        <end position="75"/>
    </location>
</feature>
<feature type="region of interest" description="Disordered" evidence="1">
    <location>
        <begin position="29"/>
        <end position="88"/>
    </location>
</feature>
<dbReference type="EMBL" id="JALPRY010000024">
    <property type="protein sequence ID" value="MCK8782241.1"/>
    <property type="molecule type" value="Genomic_DNA"/>
</dbReference>
<proteinExistence type="predicted"/>
<accession>A0ABT0IWI3</accession>
<name>A0ABT0IWI3_9HYPH</name>
<feature type="chain" id="PRO_5045169554" evidence="2">
    <location>
        <begin position="24"/>
        <end position="88"/>
    </location>
</feature>
<reference evidence="3 4" key="1">
    <citation type="submission" date="2022-04" db="EMBL/GenBank/DDBJ databases">
        <title>Rhizobium coralii sp. nov., isolated from coral Turbinaria peltata.</title>
        <authorList>
            <person name="Sun H."/>
        </authorList>
    </citation>
    <scope>NUCLEOTIDE SEQUENCE [LARGE SCALE GENOMIC DNA]</scope>
    <source>
        <strain evidence="3 4">NTR19</strain>
    </source>
</reference>
<feature type="signal peptide" evidence="2">
    <location>
        <begin position="1"/>
        <end position="23"/>
    </location>
</feature>
<dbReference type="RefSeq" id="WP_248684556.1">
    <property type="nucleotide sequence ID" value="NZ_JALPRY010000024.1"/>
</dbReference>
<gene>
    <name evidence="3" type="ORF">M0654_19870</name>
</gene>
<comment type="caution">
    <text evidence="3">The sequence shown here is derived from an EMBL/GenBank/DDBJ whole genome shotgun (WGS) entry which is preliminary data.</text>
</comment>
<evidence type="ECO:0000313" key="3">
    <source>
        <dbReference type="EMBL" id="MCK8782241.1"/>
    </source>
</evidence>
<keyword evidence="2" id="KW-0732">Signal</keyword>
<evidence type="ECO:0000256" key="1">
    <source>
        <dbReference type="SAM" id="MobiDB-lite"/>
    </source>
</evidence>
<evidence type="ECO:0000256" key="2">
    <source>
        <dbReference type="SAM" id="SignalP"/>
    </source>
</evidence>
<evidence type="ECO:0000313" key="4">
    <source>
        <dbReference type="Proteomes" id="UP001202827"/>
    </source>
</evidence>
<organism evidence="3 4">
    <name type="scientific">Neorhizobium turbinariae</name>
    <dbReference type="NCBI Taxonomy" id="2937795"/>
    <lineage>
        <taxon>Bacteria</taxon>
        <taxon>Pseudomonadati</taxon>
        <taxon>Pseudomonadota</taxon>
        <taxon>Alphaproteobacteria</taxon>
        <taxon>Hyphomicrobiales</taxon>
        <taxon>Rhizobiaceae</taxon>
        <taxon>Rhizobium/Agrobacterium group</taxon>
        <taxon>Neorhizobium</taxon>
    </lineage>
</organism>
<dbReference type="Proteomes" id="UP001202827">
    <property type="component" value="Unassembled WGS sequence"/>
</dbReference>